<dbReference type="GO" id="GO:0006508">
    <property type="term" value="P:proteolysis"/>
    <property type="evidence" value="ECO:0007669"/>
    <property type="project" value="UniProtKB-KW"/>
</dbReference>
<proteinExistence type="inferred from homology"/>
<keyword evidence="1" id="KW-0378">Hydrolase</keyword>
<keyword evidence="1" id="KW-0482">Metalloprotease</keyword>
<reference evidence="4" key="1">
    <citation type="submission" date="2020-07" db="EMBL/GenBank/DDBJ databases">
        <title>Huge and variable diversity of episymbiotic CPR bacteria and DPANN archaea in groundwater ecosystems.</title>
        <authorList>
            <person name="He C.Y."/>
            <person name="Keren R."/>
            <person name="Whittaker M."/>
            <person name="Farag I.F."/>
            <person name="Doudna J."/>
            <person name="Cate J.H.D."/>
            <person name="Banfield J.F."/>
        </authorList>
    </citation>
    <scope>NUCLEOTIDE SEQUENCE</scope>
    <source>
        <strain evidence="4">NC_groundwater_1586_Pr3_B-0.1um_66_15</strain>
    </source>
</reference>
<keyword evidence="1" id="KW-0479">Metal-binding</keyword>
<dbReference type="InterPro" id="IPR015995">
    <property type="entry name" value="MlrC_N"/>
</dbReference>
<comment type="caution">
    <text evidence="4">The sequence shown here is derived from an EMBL/GenBank/DDBJ whole genome shotgun (WGS) entry which is preliminary data.</text>
</comment>
<sequence length="492" mass="52490">MRVAVGSLFQETNTFVPFRTDLETFRSVFVRRGSELIDGYAGARIEVPAFLTVLAEAGVEAVPLIAASAISSGAVTRAAFEALIQEMVERLRAAGPVDGVLLALHGAMVIEDNPDAEGEIIDRVAAVIPEGTPIGVSLDLHGHITPRMLHPDTFLVGYREYPHIDMYETGERVAHLLLDTLAGKVRPVMALAKRPMIVSPVAARTGSEPLASVFAEARRMERSGEILFASLFPVQPWLDVPDLGFAVMVCADGNRTTAQAAADKLADLVWDARLQFDPDLVSLEDAVGTGLSEQGTTVVGDAGDAPTGGAAADSAGVLTALLAAGADKAGRLTYLTLCDAEAAQEAAAAGVGAQVTLKVGHKRSPADGQPIQIQGLVRSIHAGDYIMHDKGAEGMVIDQGLTVVLAIGDMRLVLRSRPGFEWDRSIYSAFGLDIQDAALVFVKSPSHFRTGFEPYATRLLIADTPGPTCPNMRRLRFERVTRPLYPIDQFES</sequence>
<dbReference type="EMBL" id="JACRAF010000050">
    <property type="protein sequence ID" value="MBI4923288.1"/>
    <property type="molecule type" value="Genomic_DNA"/>
</dbReference>
<dbReference type="Proteomes" id="UP000782610">
    <property type="component" value="Unassembled WGS sequence"/>
</dbReference>
<dbReference type="Pfam" id="PF07364">
    <property type="entry name" value="DUF1485"/>
    <property type="match status" value="1"/>
</dbReference>
<comment type="cofactor">
    <cofactor evidence="1">
        <name>Zn(2+)</name>
        <dbReference type="ChEBI" id="CHEBI:29105"/>
    </cofactor>
    <text evidence="1">Binds 1 zinc ion per subunit.</text>
</comment>
<dbReference type="AlphaFoldDB" id="A0A933P004"/>
<comment type="similarity">
    <text evidence="1">Belongs to the peptidase M81 family.</text>
</comment>
<dbReference type="GO" id="GO:0008237">
    <property type="term" value="F:metallopeptidase activity"/>
    <property type="evidence" value="ECO:0007669"/>
    <property type="project" value="UniProtKB-KW"/>
</dbReference>
<comment type="function">
    <text evidence="1">Involved in peptidolytic degradation of cyclic heptapeptide hepatotoxin microcystin (MC).</text>
</comment>
<accession>A0A933P004</accession>
<name>A0A933P004_9HYPH</name>
<evidence type="ECO:0000259" key="3">
    <source>
        <dbReference type="Pfam" id="PF07364"/>
    </source>
</evidence>
<evidence type="ECO:0000259" key="2">
    <source>
        <dbReference type="Pfam" id="PF07171"/>
    </source>
</evidence>
<evidence type="ECO:0000313" key="5">
    <source>
        <dbReference type="Proteomes" id="UP000782610"/>
    </source>
</evidence>
<gene>
    <name evidence="4" type="ORF">HY834_16220</name>
</gene>
<evidence type="ECO:0000256" key="1">
    <source>
        <dbReference type="PIRNR" id="PIRNR012702"/>
    </source>
</evidence>
<dbReference type="GO" id="GO:0046872">
    <property type="term" value="F:metal ion binding"/>
    <property type="evidence" value="ECO:0007669"/>
    <property type="project" value="UniProtKB-KW"/>
</dbReference>
<dbReference type="Pfam" id="PF07171">
    <property type="entry name" value="MlrC_C"/>
    <property type="match status" value="1"/>
</dbReference>
<dbReference type="InterPro" id="IPR009197">
    <property type="entry name" value="MlrC"/>
</dbReference>
<dbReference type="PIRSF" id="PIRSF012702">
    <property type="entry name" value="UCP012702"/>
    <property type="match status" value="1"/>
</dbReference>
<keyword evidence="1" id="KW-0645">Protease</keyword>
<evidence type="ECO:0000313" key="4">
    <source>
        <dbReference type="EMBL" id="MBI4923288.1"/>
    </source>
</evidence>
<feature type="domain" description="Microcystin LR degradation protein MlrC N-terminal" evidence="3">
    <location>
        <begin position="2"/>
        <end position="287"/>
    </location>
</feature>
<feature type="domain" description="Microcystin LR degradation protein MlrC C-terminal" evidence="2">
    <location>
        <begin position="300"/>
        <end position="479"/>
    </location>
</feature>
<dbReference type="InterPro" id="IPR010799">
    <property type="entry name" value="MlrC_C"/>
</dbReference>
<protein>
    <recommendedName>
        <fullName evidence="1">Microcystinase C</fullName>
        <shortName evidence="1">MlrC</shortName>
    </recommendedName>
</protein>
<organism evidence="4 5">
    <name type="scientific">Devosia nanyangense</name>
    <dbReference type="NCBI Taxonomy" id="1228055"/>
    <lineage>
        <taxon>Bacteria</taxon>
        <taxon>Pseudomonadati</taxon>
        <taxon>Pseudomonadota</taxon>
        <taxon>Alphaproteobacteria</taxon>
        <taxon>Hyphomicrobiales</taxon>
        <taxon>Devosiaceae</taxon>
        <taxon>Devosia</taxon>
    </lineage>
</organism>